<dbReference type="GO" id="GO:0051539">
    <property type="term" value="F:4 iron, 4 sulfur cluster binding"/>
    <property type="evidence" value="ECO:0007669"/>
    <property type="project" value="UniProtKB-KW"/>
</dbReference>
<organism evidence="3 4">
    <name type="scientific">Clostridium perfringens</name>
    <dbReference type="NCBI Taxonomy" id="1502"/>
    <lineage>
        <taxon>Bacteria</taxon>
        <taxon>Bacillati</taxon>
        <taxon>Bacillota</taxon>
        <taxon>Clostridia</taxon>
        <taxon>Eubacteriales</taxon>
        <taxon>Clostridiaceae</taxon>
        <taxon>Clostridium</taxon>
    </lineage>
</organism>
<dbReference type="PANTHER" id="PTHR30544:SF5">
    <property type="entry name" value="RADICAL SAM CORE DOMAIN-CONTAINING PROTEIN"/>
    <property type="match status" value="1"/>
</dbReference>
<dbReference type="InterPro" id="IPR013785">
    <property type="entry name" value="Aldolase_TIM"/>
</dbReference>
<name>A0AAW9INA2_CLOPF</name>
<dbReference type="AlphaFoldDB" id="A0AAW9INA2"/>
<comment type="cofactor">
    <cofactor evidence="1">
        <name>[4Fe-4S] cluster</name>
        <dbReference type="ChEBI" id="CHEBI:49883"/>
    </cofactor>
</comment>
<proteinExistence type="predicted"/>
<sequence>MKQTKTKYGKMKQIVSDLKLPDYRYEQLTKAIFHQRIGDFDDMHILPKTLRMALVNEFGNNVSSVIPIFLQNSKQTQKLLFELNDGERIEALGLKYKQGWESFCISSQCGCGFGCRFCATGSAGFKRNLTADEITDQLLYFYFNGHILN</sequence>
<reference evidence="3" key="1">
    <citation type="submission" date="2019-11" db="EMBL/GenBank/DDBJ databases">
        <title>Characterization of Clostridium perfringens isolates from swine manure treated agricultural soils.</title>
        <authorList>
            <person name="Wushke S.T."/>
        </authorList>
    </citation>
    <scope>NUCLEOTIDE SEQUENCE</scope>
    <source>
        <strain evidence="3">V2</strain>
    </source>
</reference>
<evidence type="ECO:0000313" key="4">
    <source>
        <dbReference type="Proteomes" id="UP001292368"/>
    </source>
</evidence>
<feature type="non-terminal residue" evidence="3">
    <location>
        <position position="149"/>
    </location>
</feature>
<protein>
    <submittedName>
        <fullName evidence="3">23S rRNA (Adenine(2503)-C(8))-methyltransferase ClbB</fullName>
    </submittedName>
</protein>
<gene>
    <name evidence="3" type="ORF">GNF77_15125</name>
</gene>
<dbReference type="Gene3D" id="1.10.150.530">
    <property type="match status" value="1"/>
</dbReference>
<dbReference type="PANTHER" id="PTHR30544">
    <property type="entry name" value="23S RRNA METHYLTRANSFERASE"/>
    <property type="match status" value="1"/>
</dbReference>
<dbReference type="Gene3D" id="3.20.20.70">
    <property type="entry name" value="Aldolase class I"/>
    <property type="match status" value="1"/>
</dbReference>
<dbReference type="EMBL" id="WNVM01000153">
    <property type="protein sequence ID" value="MDZ5010214.1"/>
    <property type="molecule type" value="Genomic_DNA"/>
</dbReference>
<dbReference type="Proteomes" id="UP001292368">
    <property type="component" value="Unassembled WGS sequence"/>
</dbReference>
<dbReference type="GO" id="GO:0070475">
    <property type="term" value="P:rRNA base methylation"/>
    <property type="evidence" value="ECO:0007669"/>
    <property type="project" value="TreeGrafter"/>
</dbReference>
<evidence type="ECO:0000256" key="1">
    <source>
        <dbReference type="ARBA" id="ARBA00001966"/>
    </source>
</evidence>
<evidence type="ECO:0000313" key="3">
    <source>
        <dbReference type="EMBL" id="MDZ5010214.1"/>
    </source>
</evidence>
<keyword evidence="2" id="KW-0408">Iron</keyword>
<keyword evidence="2" id="KW-0004">4Fe-4S</keyword>
<comment type="caution">
    <text evidence="3">The sequence shown here is derived from an EMBL/GenBank/DDBJ whole genome shotgun (WGS) entry which is preliminary data.</text>
</comment>
<dbReference type="InterPro" id="IPR040072">
    <property type="entry name" value="Methyltransferase_A"/>
</dbReference>
<evidence type="ECO:0000256" key="2">
    <source>
        <dbReference type="ARBA" id="ARBA00022485"/>
    </source>
</evidence>
<keyword evidence="2" id="KW-0479">Metal-binding</keyword>
<dbReference type="GO" id="GO:0030488">
    <property type="term" value="P:tRNA methylation"/>
    <property type="evidence" value="ECO:0007669"/>
    <property type="project" value="TreeGrafter"/>
</dbReference>
<keyword evidence="2" id="KW-0411">Iron-sulfur</keyword>
<accession>A0AAW9INA2</accession>